<evidence type="ECO:0000313" key="2">
    <source>
        <dbReference type="Proteomes" id="UP000001191"/>
    </source>
</evidence>
<dbReference type="AlphaFoldDB" id="B2ITS4"/>
<dbReference type="HOGENOM" id="CLU_2539209_0_0_3"/>
<proteinExistence type="predicted"/>
<dbReference type="EnsemblBacteria" id="ACC84212">
    <property type="protein sequence ID" value="ACC84212"/>
    <property type="gene ID" value="Npun_F5920"/>
</dbReference>
<evidence type="ECO:0000313" key="1">
    <source>
        <dbReference type="EMBL" id="ACC84212.1"/>
    </source>
</evidence>
<organism evidence="1 2">
    <name type="scientific">Nostoc punctiforme (strain ATCC 29133 / PCC 73102)</name>
    <dbReference type="NCBI Taxonomy" id="63737"/>
    <lineage>
        <taxon>Bacteria</taxon>
        <taxon>Bacillati</taxon>
        <taxon>Cyanobacteriota</taxon>
        <taxon>Cyanophyceae</taxon>
        <taxon>Nostocales</taxon>
        <taxon>Nostocaceae</taxon>
        <taxon>Nostoc</taxon>
    </lineage>
</organism>
<protein>
    <submittedName>
        <fullName evidence="1">Uncharacterized protein</fullName>
    </submittedName>
</protein>
<dbReference type="Proteomes" id="UP000001191">
    <property type="component" value="Chromosome"/>
</dbReference>
<dbReference type="STRING" id="63737.Npun_F5920"/>
<dbReference type="EMBL" id="CP001037">
    <property type="protein sequence ID" value="ACC84212.1"/>
    <property type="molecule type" value="Genomic_DNA"/>
</dbReference>
<sequence length="83" mass="9288">MPTISRTHKSPSSFGAELQSRDPRVTFLQIPDLELKVQSEEVNLYPIGKAIYKPGSMAKIFAQQGKLSVVEALRYSSTFASKW</sequence>
<dbReference type="eggNOG" id="COG1819">
    <property type="taxonomic scope" value="Bacteria"/>
</dbReference>
<keyword evidence="2" id="KW-1185">Reference proteome</keyword>
<dbReference type="KEGG" id="npu:Npun_F5920"/>
<reference evidence="2" key="1">
    <citation type="submission" date="2008-04" db="EMBL/GenBank/DDBJ databases">
        <title>Complete sequence of chromosome of Nostoc punctiforme ATCC 29133.</title>
        <authorList>
            <consortium name="US DOE Joint Genome Institute"/>
            <person name="Copeland A."/>
            <person name="Lucas S."/>
            <person name="Lapidus A."/>
            <person name="Glavina del Rio T."/>
            <person name="Dalin E."/>
            <person name="Tice H."/>
            <person name="Pitluck S."/>
            <person name="Chain P."/>
            <person name="Malfatti S."/>
            <person name="Shin M."/>
            <person name="Vergez L."/>
            <person name="Schmutz J."/>
            <person name="Larimer F."/>
            <person name="Land M."/>
            <person name="Hauser L."/>
            <person name="Kyrpides N."/>
            <person name="Kim E."/>
            <person name="Meeks J.C."/>
            <person name="Elhai J."/>
            <person name="Campbell E.L."/>
            <person name="Thiel T."/>
            <person name="Longmire J."/>
            <person name="Potts M."/>
            <person name="Atlas R."/>
        </authorList>
    </citation>
    <scope>NUCLEOTIDE SEQUENCE [LARGE SCALE GENOMIC DNA]</scope>
    <source>
        <strain evidence="2">ATCC 29133 / PCC 73102</strain>
    </source>
</reference>
<accession>B2ITS4</accession>
<reference evidence="1 2" key="2">
    <citation type="journal article" date="2013" name="Plant Physiol.">
        <title>A Nostoc punctiforme Sugar Transporter Necessary to Establish a Cyanobacterium-Plant Symbiosis.</title>
        <authorList>
            <person name="Ekman M."/>
            <person name="Picossi S."/>
            <person name="Campbell E.L."/>
            <person name="Meeks J.C."/>
            <person name="Flores E."/>
        </authorList>
    </citation>
    <scope>NUCLEOTIDE SEQUENCE [LARGE SCALE GENOMIC DNA]</scope>
    <source>
        <strain evidence="2">ATCC 29133 / PCC 73102</strain>
    </source>
</reference>
<gene>
    <name evidence="1" type="ordered locus">Npun_F5920</name>
</gene>
<name>B2ITS4_NOSP7</name>